<evidence type="ECO:0000313" key="3">
    <source>
        <dbReference type="Proteomes" id="UP000199055"/>
    </source>
</evidence>
<dbReference type="STRING" id="403935.SAMN05216481_10339"/>
<gene>
    <name evidence="2" type="ORF">SAMN05216481_10339</name>
</gene>
<accession>A0A1H9C4P6</accession>
<reference evidence="2 3" key="1">
    <citation type="submission" date="2016-10" db="EMBL/GenBank/DDBJ databases">
        <authorList>
            <person name="de Groot N.N."/>
        </authorList>
    </citation>
    <scope>NUCLEOTIDE SEQUENCE [LARGE SCALE GENOMIC DNA]</scope>
    <source>
        <strain evidence="2 3">CGMCC 4.3519</strain>
    </source>
</reference>
<name>A0A1H9C4P6_9ACTN</name>
<keyword evidence="1" id="KW-0812">Transmembrane</keyword>
<dbReference type="InterPro" id="IPR036259">
    <property type="entry name" value="MFS_trans_sf"/>
</dbReference>
<evidence type="ECO:0000256" key="1">
    <source>
        <dbReference type="SAM" id="Phobius"/>
    </source>
</evidence>
<keyword evidence="1" id="KW-0472">Membrane</keyword>
<dbReference type="SUPFAM" id="SSF103473">
    <property type="entry name" value="MFS general substrate transporter"/>
    <property type="match status" value="1"/>
</dbReference>
<feature type="transmembrane region" description="Helical" evidence="1">
    <location>
        <begin position="53"/>
        <end position="83"/>
    </location>
</feature>
<dbReference type="EMBL" id="FOET01000003">
    <property type="protein sequence ID" value="SEP96129.1"/>
    <property type="molecule type" value="Genomic_DNA"/>
</dbReference>
<dbReference type="Proteomes" id="UP000199055">
    <property type="component" value="Unassembled WGS sequence"/>
</dbReference>
<dbReference type="Pfam" id="PF06779">
    <property type="entry name" value="MFS_4"/>
    <property type="match status" value="1"/>
</dbReference>
<dbReference type="InterPro" id="IPR010645">
    <property type="entry name" value="MFS_4"/>
</dbReference>
<protein>
    <recommendedName>
        <fullName evidence="4">Major facilitator superfamily (MFS) profile domain-containing protein</fullName>
    </recommendedName>
</protein>
<keyword evidence="3" id="KW-1185">Reference proteome</keyword>
<dbReference type="AlphaFoldDB" id="A0A1H9C4P6"/>
<organism evidence="2 3">
    <name type="scientific">Streptomyces radiopugnans</name>
    <dbReference type="NCBI Taxonomy" id="403935"/>
    <lineage>
        <taxon>Bacteria</taxon>
        <taxon>Bacillati</taxon>
        <taxon>Actinomycetota</taxon>
        <taxon>Actinomycetes</taxon>
        <taxon>Kitasatosporales</taxon>
        <taxon>Streptomycetaceae</taxon>
        <taxon>Streptomyces</taxon>
    </lineage>
</organism>
<evidence type="ECO:0008006" key="4">
    <source>
        <dbReference type="Google" id="ProtNLM"/>
    </source>
</evidence>
<evidence type="ECO:0000313" key="2">
    <source>
        <dbReference type="EMBL" id="SEP96129.1"/>
    </source>
</evidence>
<keyword evidence="1" id="KW-1133">Transmembrane helix</keyword>
<sequence>MTLSAGSRVGLAGATVVGVAFGMARYACGLTLPGIRQDLELSEPVLGLVAGATFAGYLAGLGLGTLLVLTAAVSLLSGVALMLHRTSRGRAAAETGR</sequence>
<dbReference type="RefSeq" id="WP_218158249.1">
    <property type="nucleotide sequence ID" value="NZ_FOET01000003.1"/>
</dbReference>
<proteinExistence type="predicted"/>